<dbReference type="EMBL" id="JACHVB010000052">
    <property type="protein sequence ID" value="MBC2595734.1"/>
    <property type="molecule type" value="Genomic_DNA"/>
</dbReference>
<accession>A0A842HJD1</accession>
<comment type="caution">
    <text evidence="2">The sequence shown here is derived from an EMBL/GenBank/DDBJ whole genome shotgun (WGS) entry which is preliminary data.</text>
</comment>
<keyword evidence="1" id="KW-0732">Signal</keyword>
<organism evidence="2 3">
    <name type="scientific">Ruficoccus amylovorans</name>
    <dbReference type="NCBI Taxonomy" id="1804625"/>
    <lineage>
        <taxon>Bacteria</taxon>
        <taxon>Pseudomonadati</taxon>
        <taxon>Verrucomicrobiota</taxon>
        <taxon>Opitutia</taxon>
        <taxon>Puniceicoccales</taxon>
        <taxon>Cerasicoccaceae</taxon>
        <taxon>Ruficoccus</taxon>
    </lineage>
</organism>
<evidence type="ECO:0000313" key="3">
    <source>
        <dbReference type="Proteomes" id="UP000546464"/>
    </source>
</evidence>
<protein>
    <submittedName>
        <fullName evidence="2">Uncharacterized protein</fullName>
    </submittedName>
</protein>
<evidence type="ECO:0000256" key="1">
    <source>
        <dbReference type="SAM" id="SignalP"/>
    </source>
</evidence>
<dbReference type="PROSITE" id="PS51257">
    <property type="entry name" value="PROKAR_LIPOPROTEIN"/>
    <property type="match status" value="1"/>
</dbReference>
<keyword evidence="3" id="KW-1185">Reference proteome</keyword>
<name>A0A842HJD1_9BACT</name>
<dbReference type="AlphaFoldDB" id="A0A842HJD1"/>
<gene>
    <name evidence="2" type="ORF">H5P28_15815</name>
</gene>
<feature type="signal peptide" evidence="1">
    <location>
        <begin position="1"/>
        <end position="23"/>
    </location>
</feature>
<dbReference type="Proteomes" id="UP000546464">
    <property type="component" value="Unassembled WGS sequence"/>
</dbReference>
<sequence>MKTLKTTKQLLLAALSVISCATAAIGSYQENLSSYKVGSSLYSSNGPWIKFGSGKTKQPAANTATVREQDGIRYISLVAVGDNSINARAFRKVSLPVSATTNNEISADIRYDSPGTPSDVKSLSTITLQAQKDGTYDAASSLTFGLSKEGFLVRLGHGNRLESKAGGIKVDPNAWYRFVIRLTPETGKASFSVYKLNAGQQELVWEGDNLGLPKFSPKEFFSINLNVARPGRSPDQKKSSDFANITVGP</sequence>
<feature type="chain" id="PRO_5032371753" evidence="1">
    <location>
        <begin position="24"/>
        <end position="249"/>
    </location>
</feature>
<proteinExistence type="predicted"/>
<reference evidence="2 3" key="1">
    <citation type="submission" date="2020-07" db="EMBL/GenBank/DDBJ databases">
        <authorList>
            <person name="Feng X."/>
        </authorList>
    </citation>
    <scope>NUCLEOTIDE SEQUENCE [LARGE SCALE GENOMIC DNA]</scope>
    <source>
        <strain evidence="2 3">JCM31066</strain>
    </source>
</reference>
<evidence type="ECO:0000313" key="2">
    <source>
        <dbReference type="EMBL" id="MBC2595734.1"/>
    </source>
</evidence>
<dbReference type="RefSeq" id="WP_185676667.1">
    <property type="nucleotide sequence ID" value="NZ_JACHVB010000052.1"/>
</dbReference>